<name>A0ABP0GQD4_CLALP</name>
<sequence>MMFKSKHLSVVFSACYKKSVFRISTNRCVSSSDFKNFFMPKVAPRTDSQSSLLTKKDVNHLYKLQFHHVKPEATMAYKKLCAEFLPLVSENSDLPIELVGSWSCWYGDQDQIVHLWRYTDGFPAIRKTNLMLGEEAWYQNMRVERSKMLHSRSNQLLYEFSFWNEVLPREGPNIYELRSYHLKPGTMIEWANNWARGIRARQESSEAVGGFFSEIGDLNVVHHLWAYEDLDHRKTTRQSAWNKSGWDNTVYYTVPLIRHMSSMILIPLSYSPLK</sequence>
<dbReference type="Pfam" id="PF07978">
    <property type="entry name" value="NIPSNAP"/>
    <property type="match status" value="1"/>
</dbReference>
<protein>
    <recommendedName>
        <fullName evidence="2">NIPSNAP domain-containing protein</fullName>
    </recommendedName>
</protein>
<dbReference type="PANTHER" id="PTHR21017:SF17">
    <property type="entry name" value="PROTEIN NIPSNAP"/>
    <property type="match status" value="1"/>
</dbReference>
<dbReference type="PANTHER" id="PTHR21017">
    <property type="entry name" value="NIPSNAP-RELATED"/>
    <property type="match status" value="1"/>
</dbReference>
<keyword evidence="4" id="KW-1185">Reference proteome</keyword>
<evidence type="ECO:0000313" key="3">
    <source>
        <dbReference type="EMBL" id="CAK8693956.1"/>
    </source>
</evidence>
<gene>
    <name evidence="3" type="ORF">CVLEPA_LOCUS27240</name>
</gene>
<feature type="domain" description="NIPSNAP" evidence="2">
    <location>
        <begin position="175"/>
        <end position="272"/>
    </location>
</feature>
<accession>A0ABP0GQD4</accession>
<evidence type="ECO:0000259" key="2">
    <source>
        <dbReference type="Pfam" id="PF07978"/>
    </source>
</evidence>
<organism evidence="3 4">
    <name type="scientific">Clavelina lepadiformis</name>
    <name type="common">Light-bulb sea squirt</name>
    <name type="synonym">Ascidia lepadiformis</name>
    <dbReference type="NCBI Taxonomy" id="159417"/>
    <lineage>
        <taxon>Eukaryota</taxon>
        <taxon>Metazoa</taxon>
        <taxon>Chordata</taxon>
        <taxon>Tunicata</taxon>
        <taxon>Ascidiacea</taxon>
        <taxon>Aplousobranchia</taxon>
        <taxon>Clavelinidae</taxon>
        <taxon>Clavelina</taxon>
    </lineage>
</organism>
<dbReference type="EMBL" id="CAWYQH010000141">
    <property type="protein sequence ID" value="CAK8693956.1"/>
    <property type="molecule type" value="Genomic_DNA"/>
</dbReference>
<proteinExistence type="inferred from homology"/>
<evidence type="ECO:0000313" key="4">
    <source>
        <dbReference type="Proteomes" id="UP001642483"/>
    </source>
</evidence>
<dbReference type="Proteomes" id="UP001642483">
    <property type="component" value="Unassembled WGS sequence"/>
</dbReference>
<dbReference type="InterPro" id="IPR011008">
    <property type="entry name" value="Dimeric_a/b-barrel"/>
</dbReference>
<comment type="similarity">
    <text evidence="1">Belongs to the NipSnap family.</text>
</comment>
<dbReference type="InterPro" id="IPR012577">
    <property type="entry name" value="NIPSNAP"/>
</dbReference>
<dbReference type="Gene3D" id="3.30.70.100">
    <property type="match status" value="2"/>
</dbReference>
<evidence type="ECO:0000256" key="1">
    <source>
        <dbReference type="ARBA" id="ARBA00005291"/>
    </source>
</evidence>
<comment type="caution">
    <text evidence="3">The sequence shown here is derived from an EMBL/GenBank/DDBJ whole genome shotgun (WGS) entry which is preliminary data.</text>
</comment>
<dbReference type="SUPFAM" id="SSF54909">
    <property type="entry name" value="Dimeric alpha+beta barrel"/>
    <property type="match status" value="2"/>
</dbReference>
<reference evidence="3 4" key="1">
    <citation type="submission" date="2024-02" db="EMBL/GenBank/DDBJ databases">
        <authorList>
            <person name="Daric V."/>
            <person name="Darras S."/>
        </authorList>
    </citation>
    <scope>NUCLEOTIDE SEQUENCE [LARGE SCALE GENOMIC DNA]</scope>
</reference>
<dbReference type="InterPro" id="IPR051557">
    <property type="entry name" value="NipSnap_domain"/>
</dbReference>